<name>A0A085MJR8_9BILA</name>
<feature type="compositionally biased region" description="Basic residues" evidence="1">
    <location>
        <begin position="72"/>
        <end position="87"/>
    </location>
</feature>
<gene>
    <name evidence="2" type="ORF">M513_01567</name>
    <name evidence="3" type="ORF">M514_01567</name>
</gene>
<reference evidence="2 4" key="1">
    <citation type="journal article" date="2014" name="Nat. Genet.">
        <title>Genome and transcriptome of the porcine whipworm Trichuris suis.</title>
        <authorList>
            <person name="Jex A.R."/>
            <person name="Nejsum P."/>
            <person name="Schwarz E.M."/>
            <person name="Hu L."/>
            <person name="Young N.D."/>
            <person name="Hall R.S."/>
            <person name="Korhonen P.K."/>
            <person name="Liao S."/>
            <person name="Thamsborg S."/>
            <person name="Xia J."/>
            <person name="Xu P."/>
            <person name="Wang S."/>
            <person name="Scheerlinck J.P."/>
            <person name="Hofmann A."/>
            <person name="Sternberg P.W."/>
            <person name="Wang J."/>
            <person name="Gasser R.B."/>
        </authorList>
    </citation>
    <scope>NUCLEOTIDE SEQUENCE [LARGE SCALE GENOMIC DNA]</scope>
    <source>
        <strain evidence="3">DCEP-RM93F</strain>
        <strain evidence="2">DCEP-RM93M</strain>
    </source>
</reference>
<evidence type="ECO:0000256" key="1">
    <source>
        <dbReference type="SAM" id="MobiDB-lite"/>
    </source>
</evidence>
<dbReference type="EMBL" id="KL367523">
    <property type="protein sequence ID" value="KFD66570.1"/>
    <property type="molecule type" value="Genomic_DNA"/>
</dbReference>
<evidence type="ECO:0000313" key="3">
    <source>
        <dbReference type="EMBL" id="KFD66570.1"/>
    </source>
</evidence>
<dbReference type="EMBL" id="KL363188">
    <property type="protein sequence ID" value="KFD57464.1"/>
    <property type="molecule type" value="Genomic_DNA"/>
</dbReference>
<organism evidence="2 4">
    <name type="scientific">Trichuris suis</name>
    <name type="common">pig whipworm</name>
    <dbReference type="NCBI Taxonomy" id="68888"/>
    <lineage>
        <taxon>Eukaryota</taxon>
        <taxon>Metazoa</taxon>
        <taxon>Ecdysozoa</taxon>
        <taxon>Nematoda</taxon>
        <taxon>Enoplea</taxon>
        <taxon>Dorylaimia</taxon>
        <taxon>Trichinellida</taxon>
        <taxon>Trichuridae</taxon>
        <taxon>Trichuris</taxon>
    </lineage>
</organism>
<dbReference type="Proteomes" id="UP000030758">
    <property type="component" value="Unassembled WGS sequence"/>
</dbReference>
<dbReference type="Proteomes" id="UP000030764">
    <property type="component" value="Unassembled WGS sequence"/>
</dbReference>
<feature type="region of interest" description="Disordered" evidence="1">
    <location>
        <begin position="72"/>
        <end position="95"/>
    </location>
</feature>
<accession>A0A085MJR8</accession>
<dbReference type="AlphaFoldDB" id="A0A085MJR8"/>
<proteinExistence type="predicted"/>
<evidence type="ECO:0000313" key="4">
    <source>
        <dbReference type="Proteomes" id="UP000030764"/>
    </source>
</evidence>
<evidence type="ECO:0000313" key="2">
    <source>
        <dbReference type="EMBL" id="KFD57464.1"/>
    </source>
</evidence>
<protein>
    <submittedName>
        <fullName evidence="2">Uncharacterized protein</fullName>
    </submittedName>
</protein>
<sequence length="150" mass="16805">MKRRTASPFDSLLKTISMVSLQIVHLQFVCHCPNYRASAAALALCSQEELCCWFIVPMPTMPRKRPCVVYKRKSQTKKTTRPPRRKQQTKDDGASSAAATFAQEMTIASAHCCTCRSVHAHCKLDKCGQNEGLTFEQIENAKNKASRVGR</sequence>
<keyword evidence="4" id="KW-1185">Reference proteome</keyword>